<dbReference type="AlphaFoldDB" id="A0AA36M6M8"/>
<dbReference type="InterPro" id="IPR038765">
    <property type="entry name" value="Papain-like_cys_pep_sf"/>
</dbReference>
<dbReference type="GO" id="GO:0004535">
    <property type="term" value="F:poly(A)-specific ribonuclease activity"/>
    <property type="evidence" value="ECO:0007669"/>
    <property type="project" value="TreeGrafter"/>
</dbReference>
<dbReference type="Gene3D" id="3.30.420.10">
    <property type="entry name" value="Ribonuclease H-like superfamily/Ribonuclease H"/>
    <property type="match status" value="1"/>
</dbReference>
<dbReference type="Pfam" id="PF13423">
    <property type="entry name" value="UCH_1"/>
    <property type="match status" value="1"/>
</dbReference>
<keyword evidence="4" id="KW-1185">Reference proteome</keyword>
<dbReference type="EMBL" id="CATQJL010000223">
    <property type="protein sequence ID" value="CAJ0598792.1"/>
    <property type="molecule type" value="Genomic_DNA"/>
</dbReference>
<dbReference type="GO" id="GO:0031251">
    <property type="term" value="C:PAN complex"/>
    <property type="evidence" value="ECO:0007669"/>
    <property type="project" value="TreeGrafter"/>
</dbReference>
<dbReference type="InterPro" id="IPR048841">
    <property type="entry name" value="PAN2_N"/>
</dbReference>
<dbReference type="GO" id="GO:0003676">
    <property type="term" value="F:nucleic acid binding"/>
    <property type="evidence" value="ECO:0007669"/>
    <property type="project" value="InterPro"/>
</dbReference>
<dbReference type="InterPro" id="IPR015943">
    <property type="entry name" value="WD40/YVTN_repeat-like_dom_sf"/>
</dbReference>
<dbReference type="SUPFAM" id="SSF53098">
    <property type="entry name" value="Ribonuclease H-like"/>
    <property type="match status" value="1"/>
</dbReference>
<evidence type="ECO:0000256" key="1">
    <source>
        <dbReference type="SAM" id="MobiDB-lite"/>
    </source>
</evidence>
<evidence type="ECO:0000259" key="2">
    <source>
        <dbReference type="PROSITE" id="PS50235"/>
    </source>
</evidence>
<dbReference type="PANTHER" id="PTHR15728">
    <property type="entry name" value="DEADENYLATION COMPLEX CATALYTIC SUBUNIT PAN2"/>
    <property type="match status" value="1"/>
</dbReference>
<dbReference type="CDD" id="cd02257">
    <property type="entry name" value="Peptidase_C19"/>
    <property type="match status" value="1"/>
</dbReference>
<dbReference type="Gene3D" id="2.130.10.10">
    <property type="entry name" value="YVTN repeat-like/Quinoprotein amine dehydrogenase"/>
    <property type="match status" value="1"/>
</dbReference>
<dbReference type="PANTHER" id="PTHR15728:SF0">
    <property type="entry name" value="PAN2-PAN3 DEADENYLATION COMPLEX CATALYTIC SUBUNIT PAN2"/>
    <property type="match status" value="1"/>
</dbReference>
<dbReference type="PROSITE" id="PS50235">
    <property type="entry name" value="USP_3"/>
    <property type="match status" value="1"/>
</dbReference>
<dbReference type="SUPFAM" id="SSF50978">
    <property type="entry name" value="WD40 repeat-like"/>
    <property type="match status" value="1"/>
</dbReference>
<accession>A0AA36M6M8</accession>
<dbReference type="InterPro" id="IPR036397">
    <property type="entry name" value="RNaseH_sf"/>
</dbReference>
<dbReference type="GO" id="GO:0000289">
    <property type="term" value="P:nuclear-transcribed mRNA poly(A) tail shortening"/>
    <property type="evidence" value="ECO:0007669"/>
    <property type="project" value="TreeGrafter"/>
</dbReference>
<feature type="region of interest" description="Disordered" evidence="1">
    <location>
        <begin position="1090"/>
        <end position="1112"/>
    </location>
</feature>
<dbReference type="Pfam" id="PF00929">
    <property type="entry name" value="RNase_T"/>
    <property type="match status" value="1"/>
</dbReference>
<protein>
    <recommendedName>
        <fullName evidence="2">USP domain-containing protein</fullName>
    </recommendedName>
</protein>
<evidence type="ECO:0000313" key="4">
    <source>
        <dbReference type="Proteomes" id="UP001176961"/>
    </source>
</evidence>
<dbReference type="InterPro" id="IPR050785">
    <property type="entry name" value="PAN2-PAN3_catalytic_subunit"/>
</dbReference>
<evidence type="ECO:0000313" key="3">
    <source>
        <dbReference type="EMBL" id="CAJ0598792.1"/>
    </source>
</evidence>
<dbReference type="FunFam" id="3.30.420.10:FF:000175">
    <property type="entry name" value="RNA exonuclease 5"/>
    <property type="match status" value="1"/>
</dbReference>
<dbReference type="Proteomes" id="UP001176961">
    <property type="component" value="Unassembled WGS sequence"/>
</dbReference>
<dbReference type="Gene3D" id="3.90.70.10">
    <property type="entry name" value="Cysteine proteinases"/>
    <property type="match status" value="1"/>
</dbReference>
<organism evidence="3 4">
    <name type="scientific">Cylicocyclus nassatus</name>
    <name type="common">Nematode worm</name>
    <dbReference type="NCBI Taxonomy" id="53992"/>
    <lineage>
        <taxon>Eukaryota</taxon>
        <taxon>Metazoa</taxon>
        <taxon>Ecdysozoa</taxon>
        <taxon>Nematoda</taxon>
        <taxon>Chromadorea</taxon>
        <taxon>Rhabditida</taxon>
        <taxon>Rhabditina</taxon>
        <taxon>Rhabditomorpha</taxon>
        <taxon>Strongyloidea</taxon>
        <taxon>Strongylidae</taxon>
        <taxon>Cylicocyclus</taxon>
    </lineage>
</organism>
<gene>
    <name evidence="3" type="ORF">CYNAS_LOCUS10775</name>
</gene>
<dbReference type="Pfam" id="PF20770">
    <property type="entry name" value="PAN2_N"/>
    <property type="match status" value="1"/>
</dbReference>
<dbReference type="InterPro" id="IPR028889">
    <property type="entry name" value="USP"/>
</dbReference>
<comment type="caution">
    <text evidence="3">The sequence shown here is derived from an EMBL/GenBank/DDBJ whole genome shotgun (WGS) entry which is preliminary data.</text>
</comment>
<dbReference type="InterPro" id="IPR028881">
    <property type="entry name" value="PAN2_UCH_dom"/>
</dbReference>
<dbReference type="SUPFAM" id="SSF54001">
    <property type="entry name" value="Cysteine proteinases"/>
    <property type="match status" value="1"/>
</dbReference>
<feature type="domain" description="USP" evidence="2">
    <location>
        <begin position="470"/>
        <end position="843"/>
    </location>
</feature>
<dbReference type="InterPro" id="IPR012337">
    <property type="entry name" value="RNaseH-like_sf"/>
</dbReference>
<feature type="compositionally biased region" description="Polar residues" evidence="1">
    <location>
        <begin position="1102"/>
        <end position="1112"/>
    </location>
</feature>
<proteinExistence type="predicted"/>
<dbReference type="InterPro" id="IPR013520">
    <property type="entry name" value="Ribonucl_H"/>
</dbReference>
<name>A0AA36M6M8_CYLNA</name>
<dbReference type="InterPro" id="IPR036322">
    <property type="entry name" value="WD40_repeat_dom_sf"/>
</dbReference>
<dbReference type="SMART" id="SM00479">
    <property type="entry name" value="EXOIII"/>
    <property type="match status" value="1"/>
</dbReference>
<reference evidence="3" key="1">
    <citation type="submission" date="2023-07" db="EMBL/GenBank/DDBJ databases">
        <authorList>
            <consortium name="CYATHOMIX"/>
        </authorList>
    </citation>
    <scope>NUCLEOTIDE SEQUENCE</scope>
    <source>
        <strain evidence="3">N/A</strain>
    </source>
</reference>
<dbReference type="GO" id="GO:0000932">
    <property type="term" value="C:P-body"/>
    <property type="evidence" value="ECO:0007669"/>
    <property type="project" value="TreeGrafter"/>
</dbReference>
<sequence length="1112" mass="123819">MVANGLVGAEAPEEWPQNGSFVYVSSFEMNALSPTAISALCFDPYEELLWCGNYNGRIASFYAPSFERYTAVCATNAEIRAMDVTEELVLSLSPAELKANTRHGLVSFSFSSQSMQNLTSMRRLQTTSSMFLGGDQKKLIQFDFEKQKEIRVAAIKEKNANIIRVNGSQLFTADSEGKIALRALGSMETIRTIPAHNGLITDFDVSGNRLITCGCSMRQGVPHGDPYVKVYDLRSFAALPPIALSFAPSFTRFLSIPEFCDSRILSVGQNGQAQMMFLNERSAGVPLIIDSGGYHLTAFSFSSTKHYLAFADEIGSIHVYADRPNPTVNESSWETDFADPSLGPPQSFLIDDTHTPLAAIPLPFSCDDSYLSDWPEEFCQNVYRRPKPIPTSPSLSTIQFVGYVANPRANTPLARFNVVPYYQDGQEDSEVEDPGPLIIPQFYRKLELRRSRSGRLDDTSVLKYNKTDHAPMETITSSSIINPIVLILYHVPAFRNLLLSHICEVEHCIACQMGFVFRIISDKSKLKETAACTNLIRSLLVSRGCELMGPVQTTTQNLFSNVVNMINGSMIEGECQALADILESSLTVLSRCIRCGELNASDEKKVVISLNYPEAANERTMSYLLEKALHAKGQREGPCASCNVTTRTDDTRRVQKLAPILLIDTNPSNPKFAEFWDKQFKFSESRPRYRVPEKECTLDGGARPERPCRYGAECRNRTYCKYSHGTDDWDIECATWLEDSGCGDWKHFVSPSFCARVANGLAILSDKPMEGDCERYELVAIVAAIANSSGQWTHSVAMIKDELDPKLPWCLFNDVLVTRLHTDEALHMDSRWKLPLILCYANEKSGLMKVPETRMPIPATVFQNDANLTGNDEVARDRRTFKIPGEGEHIGIDAEFINLNCNVEHKGDKEQGVKSVGRVSCVDSTGEQILIDDYVVTCEGDVVKDYLTQFSGIIKDDLDPSKSTKHLTTLKCVYLKVLHLVERGCIFVGHALVNDFSALNIYVPAKQMIDTVELFRIPQVPQRLISLQFLAFYLLGEKIQDGIHDSVEDARVALKLYRKWEELKNDGTLDSALSNLYVIGKQTGFRVDRTSSSKSVSPVSETAASGASHSLE</sequence>